<sequence>MVTQAGTGLARIAVVTPQRRLDLALPEHLPIVALLPAVLRQADEEPSDGTAHGGWSLRRTDGGTVDLNRTLAAQNVRDGETLHLVPRRTEWPELAYDDLMEAVADGARRRGVAWTPSATRLTGLIVAGLLLLLGLVVVLLSESPGLLGGATALGMAGVLLVTGILLSRAMSDSLAGAVVAAAGLPYAFVGGVLVIGTGESVWSSGAPHVLLGSAVLLLAGLLGFLGVGDATRVFVAAVFAGFWGMVGGLLALGSLDAAQGTAVVVTVLTLLLPAMPLLAVRLGKMPMPALPRTADDLLRDEPQPRREVVYQATARADEVLTGMIFGAALVTVGCLTVLTSTGSVSALLLTGVVALGHLLRARLVSTVRHRVPLLAVGLIGLGLLPLVGAADAGTAARVLTVLPVALVAAGLCVGAGLAYSRRAPSPRLARLGDLLDILLQLAVVPVACSVLGLYAFMRAING</sequence>
<evidence type="ECO:0000313" key="9">
    <source>
        <dbReference type="EMBL" id="SCL21565.1"/>
    </source>
</evidence>
<dbReference type="InterPro" id="IPR024962">
    <property type="entry name" value="YukD-like"/>
</dbReference>
<evidence type="ECO:0000256" key="7">
    <source>
        <dbReference type="SAM" id="Phobius"/>
    </source>
</evidence>
<accession>A0A1C6RWL5</accession>
<evidence type="ECO:0000256" key="3">
    <source>
        <dbReference type="ARBA" id="ARBA00022475"/>
    </source>
</evidence>
<feature type="transmembrane region" description="Helical" evidence="7">
    <location>
        <begin position="371"/>
        <end position="390"/>
    </location>
</feature>
<keyword evidence="10" id="KW-1185">Reference proteome</keyword>
<keyword evidence="3" id="KW-1003">Cell membrane</keyword>
<dbReference type="AlphaFoldDB" id="A0A1C6RWL5"/>
<dbReference type="GO" id="GO:0005886">
    <property type="term" value="C:plasma membrane"/>
    <property type="evidence" value="ECO:0007669"/>
    <property type="project" value="UniProtKB-SubCell"/>
</dbReference>
<comment type="similarity">
    <text evidence="2">Belongs to the EccD/Snm4 family.</text>
</comment>
<dbReference type="Gene3D" id="3.10.20.90">
    <property type="entry name" value="Phosphatidylinositol 3-kinase Catalytic Subunit, Chain A, domain 1"/>
    <property type="match status" value="1"/>
</dbReference>
<organism evidence="9 10">
    <name type="scientific">Micromonospora nigra</name>
    <dbReference type="NCBI Taxonomy" id="145857"/>
    <lineage>
        <taxon>Bacteria</taxon>
        <taxon>Bacillati</taxon>
        <taxon>Actinomycetota</taxon>
        <taxon>Actinomycetes</taxon>
        <taxon>Micromonosporales</taxon>
        <taxon>Micromonosporaceae</taxon>
        <taxon>Micromonospora</taxon>
    </lineage>
</organism>
<gene>
    <name evidence="9" type="ORF">GA0070616_2331</name>
</gene>
<protein>
    <submittedName>
        <fullName evidence="9">Type VII secretion integral membrane protein EccD</fullName>
    </submittedName>
</protein>
<evidence type="ECO:0000259" key="8">
    <source>
        <dbReference type="Pfam" id="PF19053"/>
    </source>
</evidence>
<evidence type="ECO:0000256" key="1">
    <source>
        <dbReference type="ARBA" id="ARBA00004651"/>
    </source>
</evidence>
<feature type="transmembrane region" description="Helical" evidence="7">
    <location>
        <begin position="234"/>
        <end position="255"/>
    </location>
</feature>
<comment type="subcellular location">
    <subcellularLocation>
        <location evidence="1">Cell membrane</location>
        <topology evidence="1">Multi-pass membrane protein</topology>
    </subcellularLocation>
</comment>
<feature type="domain" description="EccD-like transmembrane" evidence="8">
    <location>
        <begin position="119"/>
        <end position="460"/>
    </location>
</feature>
<feature type="transmembrane region" description="Helical" evidence="7">
    <location>
        <begin position="431"/>
        <end position="457"/>
    </location>
</feature>
<feature type="transmembrane region" description="Helical" evidence="7">
    <location>
        <begin position="396"/>
        <end position="419"/>
    </location>
</feature>
<reference evidence="9 10" key="1">
    <citation type="submission" date="2016-06" db="EMBL/GenBank/DDBJ databases">
        <authorList>
            <person name="Kjaerup R.B."/>
            <person name="Dalgaard T.S."/>
            <person name="Juul-Madsen H.R."/>
        </authorList>
    </citation>
    <scope>NUCLEOTIDE SEQUENCE [LARGE SCALE GENOMIC DNA]</scope>
    <source>
        <strain evidence="9 10">DSM 43818</strain>
    </source>
</reference>
<dbReference type="Pfam" id="PF08817">
    <property type="entry name" value="YukD"/>
    <property type="match status" value="1"/>
</dbReference>
<evidence type="ECO:0000256" key="2">
    <source>
        <dbReference type="ARBA" id="ARBA00006162"/>
    </source>
</evidence>
<keyword evidence="6 7" id="KW-0472">Membrane</keyword>
<feature type="transmembrane region" description="Helical" evidence="7">
    <location>
        <begin position="118"/>
        <end position="140"/>
    </location>
</feature>
<dbReference type="Proteomes" id="UP000199699">
    <property type="component" value="Unassembled WGS sequence"/>
</dbReference>
<dbReference type="EMBL" id="FMHT01000003">
    <property type="protein sequence ID" value="SCL21565.1"/>
    <property type="molecule type" value="Genomic_DNA"/>
</dbReference>
<keyword evidence="5 7" id="KW-1133">Transmembrane helix</keyword>
<dbReference type="RefSeq" id="WP_091080632.1">
    <property type="nucleotide sequence ID" value="NZ_FMHT01000003.1"/>
</dbReference>
<evidence type="ECO:0000313" key="10">
    <source>
        <dbReference type="Proteomes" id="UP000199699"/>
    </source>
</evidence>
<evidence type="ECO:0000256" key="4">
    <source>
        <dbReference type="ARBA" id="ARBA00022692"/>
    </source>
</evidence>
<dbReference type="InterPro" id="IPR006707">
    <property type="entry name" value="T7SS_EccD"/>
</dbReference>
<dbReference type="PIRSF" id="PIRSF017804">
    <property type="entry name" value="Secretion_EccD1"/>
    <property type="match status" value="1"/>
</dbReference>
<feature type="transmembrane region" description="Helical" evidence="7">
    <location>
        <begin position="261"/>
        <end position="282"/>
    </location>
</feature>
<evidence type="ECO:0000256" key="5">
    <source>
        <dbReference type="ARBA" id="ARBA00022989"/>
    </source>
</evidence>
<dbReference type="Pfam" id="PF19053">
    <property type="entry name" value="EccD"/>
    <property type="match status" value="1"/>
</dbReference>
<evidence type="ECO:0000256" key="6">
    <source>
        <dbReference type="ARBA" id="ARBA00023136"/>
    </source>
</evidence>
<dbReference type="STRING" id="145857.GA0070616_2331"/>
<feature type="transmembrane region" description="Helical" evidence="7">
    <location>
        <begin position="146"/>
        <end position="167"/>
    </location>
</feature>
<name>A0A1C6RWL5_9ACTN</name>
<dbReference type="NCBIfam" id="TIGR03920">
    <property type="entry name" value="T7SS_EccD"/>
    <property type="match status" value="1"/>
</dbReference>
<feature type="transmembrane region" description="Helical" evidence="7">
    <location>
        <begin position="208"/>
        <end position="227"/>
    </location>
</feature>
<dbReference type="OrthoDB" id="4775372at2"/>
<feature type="transmembrane region" description="Helical" evidence="7">
    <location>
        <begin position="174"/>
        <end position="196"/>
    </location>
</feature>
<proteinExistence type="inferred from homology"/>
<dbReference type="InterPro" id="IPR044049">
    <property type="entry name" value="EccD_transm"/>
</dbReference>
<keyword evidence="4 7" id="KW-0812">Transmembrane</keyword>
<feature type="transmembrane region" description="Helical" evidence="7">
    <location>
        <begin position="319"/>
        <end position="338"/>
    </location>
</feature>